<accession>A0A0E9X493</accession>
<organism evidence="1">
    <name type="scientific">Anguilla anguilla</name>
    <name type="common">European freshwater eel</name>
    <name type="synonym">Muraena anguilla</name>
    <dbReference type="NCBI Taxonomy" id="7936"/>
    <lineage>
        <taxon>Eukaryota</taxon>
        <taxon>Metazoa</taxon>
        <taxon>Chordata</taxon>
        <taxon>Craniata</taxon>
        <taxon>Vertebrata</taxon>
        <taxon>Euteleostomi</taxon>
        <taxon>Actinopterygii</taxon>
        <taxon>Neopterygii</taxon>
        <taxon>Teleostei</taxon>
        <taxon>Anguilliformes</taxon>
        <taxon>Anguillidae</taxon>
        <taxon>Anguilla</taxon>
    </lineage>
</organism>
<sequence>MNKVLNTFLGQKIVWLNVPSRDNDCPSPAWNIHPNTFIGCSFLREYYKCLVICVFLQYIH</sequence>
<protein>
    <submittedName>
        <fullName evidence="1">Uncharacterized protein</fullName>
    </submittedName>
</protein>
<name>A0A0E9X493_ANGAN</name>
<dbReference type="AlphaFoldDB" id="A0A0E9X493"/>
<reference evidence="1" key="1">
    <citation type="submission" date="2014-11" db="EMBL/GenBank/DDBJ databases">
        <authorList>
            <person name="Amaro Gonzalez C."/>
        </authorList>
    </citation>
    <scope>NUCLEOTIDE SEQUENCE</scope>
</reference>
<reference evidence="1" key="2">
    <citation type="journal article" date="2015" name="Fish Shellfish Immunol.">
        <title>Early steps in the European eel (Anguilla anguilla)-Vibrio vulnificus interaction in the gills: Role of the RtxA13 toxin.</title>
        <authorList>
            <person name="Callol A."/>
            <person name="Pajuelo D."/>
            <person name="Ebbesson L."/>
            <person name="Teles M."/>
            <person name="MacKenzie S."/>
            <person name="Amaro C."/>
        </authorList>
    </citation>
    <scope>NUCLEOTIDE SEQUENCE</scope>
</reference>
<proteinExistence type="predicted"/>
<evidence type="ECO:0000313" key="1">
    <source>
        <dbReference type="EMBL" id="JAH96715.1"/>
    </source>
</evidence>
<dbReference type="EMBL" id="GBXM01011862">
    <property type="protein sequence ID" value="JAH96715.1"/>
    <property type="molecule type" value="Transcribed_RNA"/>
</dbReference>